<proteinExistence type="predicted"/>
<evidence type="ECO:0000313" key="2">
    <source>
        <dbReference type="Proteomes" id="UP000314294"/>
    </source>
</evidence>
<dbReference type="Proteomes" id="UP000314294">
    <property type="component" value="Unassembled WGS sequence"/>
</dbReference>
<gene>
    <name evidence="1" type="ORF">EYF80_000926</name>
</gene>
<sequence length="181" mass="20479">MVFEFPSEGTERGRGRALHDLEVAGERRVIIATAQWKTIQFLNCIKVRDVCISNSWTTPPSIAMKLITFTTITSEKTPHQYEGFIVFRCTAHAHSTTPTVKIKSHVCLGASCDVCITSGLRVALVQAGQMGPWREKAMGRRLVLLWQAWSSHTNQPYKRDRTLITFNNWETLVEALVQVTF</sequence>
<comment type="caution">
    <text evidence="1">The sequence shown here is derived from an EMBL/GenBank/DDBJ whole genome shotgun (WGS) entry which is preliminary data.</text>
</comment>
<dbReference type="EMBL" id="SRLO01000003">
    <property type="protein sequence ID" value="TNN89047.1"/>
    <property type="molecule type" value="Genomic_DNA"/>
</dbReference>
<name>A0A4Z2JGH2_9TELE</name>
<evidence type="ECO:0000313" key="1">
    <source>
        <dbReference type="EMBL" id="TNN89047.1"/>
    </source>
</evidence>
<dbReference type="AlphaFoldDB" id="A0A4Z2JGH2"/>
<protein>
    <submittedName>
        <fullName evidence="1">Uncharacterized protein</fullName>
    </submittedName>
</protein>
<keyword evidence="2" id="KW-1185">Reference proteome</keyword>
<organism evidence="1 2">
    <name type="scientific">Liparis tanakae</name>
    <name type="common">Tanaka's snailfish</name>
    <dbReference type="NCBI Taxonomy" id="230148"/>
    <lineage>
        <taxon>Eukaryota</taxon>
        <taxon>Metazoa</taxon>
        <taxon>Chordata</taxon>
        <taxon>Craniata</taxon>
        <taxon>Vertebrata</taxon>
        <taxon>Euteleostomi</taxon>
        <taxon>Actinopterygii</taxon>
        <taxon>Neopterygii</taxon>
        <taxon>Teleostei</taxon>
        <taxon>Neoteleostei</taxon>
        <taxon>Acanthomorphata</taxon>
        <taxon>Eupercaria</taxon>
        <taxon>Perciformes</taxon>
        <taxon>Cottioidei</taxon>
        <taxon>Cottales</taxon>
        <taxon>Liparidae</taxon>
        <taxon>Liparis</taxon>
    </lineage>
</organism>
<reference evidence="1 2" key="1">
    <citation type="submission" date="2019-03" db="EMBL/GenBank/DDBJ databases">
        <title>First draft genome of Liparis tanakae, snailfish: a comprehensive survey of snailfish specific genes.</title>
        <authorList>
            <person name="Kim W."/>
            <person name="Song I."/>
            <person name="Jeong J.-H."/>
            <person name="Kim D."/>
            <person name="Kim S."/>
            <person name="Ryu S."/>
            <person name="Song J.Y."/>
            <person name="Lee S.K."/>
        </authorList>
    </citation>
    <scope>NUCLEOTIDE SEQUENCE [LARGE SCALE GENOMIC DNA]</scope>
    <source>
        <tissue evidence="1">Muscle</tissue>
    </source>
</reference>
<accession>A0A4Z2JGH2</accession>